<protein>
    <submittedName>
        <fullName evidence="1">ACH96206.1 GrBNV gp58-like protein</fullName>
    </submittedName>
</protein>
<reference evidence="2" key="1">
    <citation type="submission" date="2016-04" db="EMBL/GenBank/DDBJ databases">
        <title>The complete genome of Kallithea virus.</title>
        <authorList>
            <consortium name="DrosEU Consortium"/>
            <person name="Obbard D.J."/>
            <person name="Serga S."/>
            <person name="Kozeretska I."/>
            <person name="Waldron F.M."/>
            <person name="Webster C.L."/>
            <person name="Staubach F."/>
        </authorList>
    </citation>
    <scope>NUCLEOTIDE SEQUENCE [LARGE SCALE GENOMIC DNA]</scope>
</reference>
<dbReference type="EMBL" id="KX130344">
    <property type="protein sequence ID" value="AQN78605.1"/>
    <property type="molecule type" value="Genomic_DNA"/>
</dbReference>
<dbReference type="OrthoDB" id="40548at10239"/>
<sequence>MLFIIVLLVFAMSLFGLIFAKDSYINRELDAYQKTLAEPWLDRVVALLHNTRE</sequence>
<dbReference type="KEGG" id="vg:31079608"/>
<evidence type="ECO:0000313" key="2">
    <source>
        <dbReference type="Proteomes" id="UP000204438"/>
    </source>
</evidence>
<dbReference type="Proteomes" id="UP000204438">
    <property type="component" value="Segment"/>
</dbReference>
<dbReference type="RefSeq" id="YP_009346001.1">
    <property type="nucleotide sequence ID" value="NC_033829.1"/>
</dbReference>
<keyword evidence="2" id="KW-1185">Reference proteome</keyword>
<evidence type="ECO:0000313" key="1">
    <source>
        <dbReference type="EMBL" id="AQN78605.1"/>
    </source>
</evidence>
<proteinExistence type="predicted"/>
<accession>A0A1S5VG29</accession>
<dbReference type="GeneID" id="31079608"/>
<organism evidence="1 2">
    <name type="scientific">Kallithea virus</name>
    <dbReference type="NCBI Taxonomy" id="1654582"/>
    <lineage>
        <taxon>Viruses</taxon>
        <taxon>Viruses incertae sedis</taxon>
        <taxon>Naldaviricetes</taxon>
        <taxon>Lefavirales</taxon>
        <taxon>Nudiviridae</taxon>
        <taxon>Alphanudivirus</taxon>
        <taxon>Alphanudivirus dromelanogasteris</taxon>
    </lineage>
</organism>
<name>A0A1S5VG29_9VIRU</name>